<dbReference type="AlphaFoldDB" id="A0A317Q6D3"/>
<dbReference type="Proteomes" id="UP000246744">
    <property type="component" value="Unassembled WGS sequence"/>
</dbReference>
<name>A0A317Q6D3_9ENTR</name>
<organism evidence="1 2">
    <name type="scientific">Mangrovibacter plantisponsor</name>
    <dbReference type="NCBI Taxonomy" id="451513"/>
    <lineage>
        <taxon>Bacteria</taxon>
        <taxon>Pseudomonadati</taxon>
        <taxon>Pseudomonadota</taxon>
        <taxon>Gammaproteobacteria</taxon>
        <taxon>Enterobacterales</taxon>
        <taxon>Enterobacteriaceae</taxon>
        <taxon>Mangrovibacter</taxon>
    </lineage>
</organism>
<dbReference type="RefSeq" id="WP_110024484.1">
    <property type="nucleotide sequence ID" value="NZ_QGTS01000001.1"/>
</dbReference>
<gene>
    <name evidence="1" type="ORF">DES37_101111</name>
</gene>
<evidence type="ECO:0000313" key="2">
    <source>
        <dbReference type="Proteomes" id="UP000246744"/>
    </source>
</evidence>
<keyword evidence="2" id="KW-1185">Reference proteome</keyword>
<sequence>MLYQPGPWSLTKEGKVTDASGNCVLIQGFSSGLPGGGTAANTLLCLSAPELVESLELTCQLLQACAADNIQARHAITHANALIARINSQEINS</sequence>
<evidence type="ECO:0000313" key="1">
    <source>
        <dbReference type="EMBL" id="PWW12548.1"/>
    </source>
</evidence>
<comment type="caution">
    <text evidence="1">The sequence shown here is derived from an EMBL/GenBank/DDBJ whole genome shotgun (WGS) entry which is preliminary data.</text>
</comment>
<reference evidence="1 2" key="1">
    <citation type="submission" date="2018-05" db="EMBL/GenBank/DDBJ databases">
        <title>Genomic Encyclopedia of Type Strains, Phase IV (KMG-IV): sequencing the most valuable type-strain genomes for metagenomic binning, comparative biology and taxonomic classification.</title>
        <authorList>
            <person name="Goeker M."/>
        </authorList>
    </citation>
    <scope>NUCLEOTIDE SEQUENCE [LARGE SCALE GENOMIC DNA]</scope>
    <source>
        <strain evidence="1 2">DSM 19579</strain>
    </source>
</reference>
<dbReference type="EMBL" id="QGTS01000001">
    <property type="protein sequence ID" value="PWW12548.1"/>
    <property type="molecule type" value="Genomic_DNA"/>
</dbReference>
<accession>A0A317Q6D3</accession>
<protein>
    <submittedName>
        <fullName evidence="1">Uncharacterized protein</fullName>
    </submittedName>
</protein>
<proteinExistence type="predicted"/>